<comment type="caution">
    <text evidence="1">The sequence shown here is derived from an EMBL/GenBank/DDBJ whole genome shotgun (WGS) entry which is preliminary data.</text>
</comment>
<protein>
    <submittedName>
        <fullName evidence="1">Uncharacterized protein</fullName>
    </submittedName>
</protein>
<accession>A0ABW1J8S0</accession>
<dbReference type="EMBL" id="JBHSQW010000044">
    <property type="protein sequence ID" value="MFC5996939.1"/>
    <property type="molecule type" value="Genomic_DNA"/>
</dbReference>
<gene>
    <name evidence="1" type="ORF">ACFQE5_22265</name>
</gene>
<dbReference type="Proteomes" id="UP001596302">
    <property type="component" value="Unassembled WGS sequence"/>
</dbReference>
<reference evidence="2" key="1">
    <citation type="journal article" date="2019" name="Int. J. Syst. Evol. Microbiol.">
        <title>The Global Catalogue of Microorganisms (GCM) 10K type strain sequencing project: providing services to taxonomists for standard genome sequencing and annotation.</title>
        <authorList>
            <consortium name="The Broad Institute Genomics Platform"/>
            <consortium name="The Broad Institute Genome Sequencing Center for Infectious Disease"/>
            <person name="Wu L."/>
            <person name="Ma J."/>
        </authorList>
    </citation>
    <scope>NUCLEOTIDE SEQUENCE [LARGE SCALE GENOMIC DNA]</scope>
    <source>
        <strain evidence="2">CCM 8391</strain>
    </source>
</reference>
<organism evidence="1 2">
    <name type="scientific">Pseudonocardia hispaniensis</name>
    <dbReference type="NCBI Taxonomy" id="904933"/>
    <lineage>
        <taxon>Bacteria</taxon>
        <taxon>Bacillati</taxon>
        <taxon>Actinomycetota</taxon>
        <taxon>Actinomycetes</taxon>
        <taxon>Pseudonocardiales</taxon>
        <taxon>Pseudonocardiaceae</taxon>
        <taxon>Pseudonocardia</taxon>
    </lineage>
</organism>
<name>A0ABW1J8S0_9PSEU</name>
<evidence type="ECO:0000313" key="2">
    <source>
        <dbReference type="Proteomes" id="UP001596302"/>
    </source>
</evidence>
<keyword evidence="2" id="KW-1185">Reference proteome</keyword>
<sequence>MLDPAGTVPATVGDSHSVSEVEGLTVQHGLAAAGAGFADGFGQQPGTLSLVLGAIATLGGVPAATVDPPPDGRRACRAAGGAVGEGAAVEALPRSHPLSSW</sequence>
<dbReference type="RefSeq" id="WP_379587812.1">
    <property type="nucleotide sequence ID" value="NZ_JBHSQW010000044.1"/>
</dbReference>
<evidence type="ECO:0000313" key="1">
    <source>
        <dbReference type="EMBL" id="MFC5996939.1"/>
    </source>
</evidence>
<proteinExistence type="predicted"/>